<dbReference type="Pfam" id="PF08519">
    <property type="entry name" value="RFC1"/>
    <property type="match status" value="1"/>
</dbReference>
<dbReference type="Pfam" id="PF00533">
    <property type="entry name" value="BRCT"/>
    <property type="match status" value="1"/>
</dbReference>
<dbReference type="Gene3D" id="1.10.8.60">
    <property type="match status" value="1"/>
</dbReference>
<evidence type="ECO:0000256" key="1">
    <source>
        <dbReference type="ARBA" id="ARBA00006116"/>
    </source>
</evidence>
<comment type="similarity">
    <text evidence="1">Belongs to the activator 1 large subunit family.</text>
</comment>
<feature type="compositionally biased region" description="Acidic residues" evidence="3">
    <location>
        <begin position="145"/>
        <end position="160"/>
    </location>
</feature>
<evidence type="ECO:0000256" key="3">
    <source>
        <dbReference type="SAM" id="MobiDB-lite"/>
    </source>
</evidence>
<dbReference type="PROSITE" id="PS50172">
    <property type="entry name" value="BRCT"/>
    <property type="match status" value="1"/>
</dbReference>
<dbReference type="eggNOG" id="KOG1968">
    <property type="taxonomic scope" value="Eukaryota"/>
</dbReference>
<dbReference type="FunFam" id="1.20.272.10:FF:000005">
    <property type="entry name" value="Replication factor C subunit 1"/>
    <property type="match status" value="1"/>
</dbReference>
<dbReference type="FunFam" id="3.40.50.300:FF:000395">
    <property type="entry name" value="Replication factor C subunit 1"/>
    <property type="match status" value="1"/>
</dbReference>
<feature type="domain" description="BRCT" evidence="4">
    <location>
        <begin position="245"/>
        <end position="326"/>
    </location>
</feature>
<name>W4KGF2_HETIT</name>
<dbReference type="InterPro" id="IPR003959">
    <property type="entry name" value="ATPase_AAA_core"/>
</dbReference>
<sequence length="1676" mass="185390">MPPIAVRSKGAPKIQGRDIKSFFGAGDSNSKATTAHTKSAHTAQSKAILISDEDDDPKPSKPTVKISKPISPPAAATLKRKKKILLSSDDEDEEDKHEATPPPKKKAAVASSSASSSKPSAASVPKPRKPEPKSNGKIKRKKIDEDEYASSPSDDDDEFLVDGVGSEDEKPLKKGPPKGRPNANTKKTPRKSDANKAKEQPKAKPKTEDAEEGEKPKPKFNWAAAKAAKLAGPVAPGLKVVPEPAYPDCLAGLAFVFTGELSSFSRDEATDLAKRFGGRVVGQPSSKTSYVVLGENAGPSKIAALKKHNIPTLSEDEFLNLIATRKGPGNGKGLDEKEKKKQEKELAVIKQGAKELEIREKEAANVAGSSKAGSSKMIDTQTQLWTDRYAPQTLREICGNKGQVEKLRQWLHDWPNSLKSAFKKPGKDGMNIFRGIMISGPPGIGKTTSAHLCAKLEGFTPIELNASDVRSKKLVESSTNITNSSLDGWMAGGKLTNAAGVDITDKTCLIMDEVDGMSSGDRGGIGALVALIKKTKIPIICITNDRTALKMKPLANSTFNMPFRKRTGRRRYSFKGLNYCIQVGRPSSVNTSARADAFREKMKVPANVVDQLVNGVQSDIRQVLNMLSTWRLSNSSLDFDQSKMLAKMNEKYSVMTPFNVTQKILGPYMFSPTARETLGDKMELYFHDYSFVPLFIQENYLKTQPVLVRNESGSAQVLKHLSLMEQASNSISEGDLVDALIHGPEQHWTLMPVHAVLSTVRPASFLYGGGSGYGGPNAMSFPQWLGQNSKQNKLSRQLSEVQTRMRLKVSGDKHEIRQSYIPALFPHLVKPLIDEGAVSPLPTLCTCTVIVDLHLEWLSQKAVDDIIDRMDEYYLSREDWDTIVELGVDDRKDDLILKKISAATKSALTKKWVIYSTYEGSVLIGDGRYNTRDHPIVYHRQDLGKVPKKLAGGPAPDLEEAFDVEEDEPEDDTAKKEQDSDNITNDKLIQRGKGKSNPKAPTKSKSRVSITSSVELGVISALVHSMITVSHLSLLPGEFMAELDFHRTLKWAVQPGLTPRLNSPAASELLLLLYPHRVLRFLAMTKKNVRLQQLFRKLKAAFTTSSHGCSKRSNSSTEQYLALLPQAPPHDGSIIDSNIPVITGVPVSNTFHSIPSHPIHNLPVELLELILFHCIPQARTTYFTAYKRGPCSPIWVNVTYVCHFWRQVALRCPHLWTHITTDLSLPWIITFLDRSRSEPLVVEVDARRITLGVYETHLSAHTFRMRELYLGCQIFTNGIPEYLDSLRSPAPLLETLIVDMGPCINHVKWSLFSESTPRLCRLWLHRSINAPSGGLLLHNLRYLKLESSLSMLEETFALLQRAPLLETLRIDLNGGRRGLAQQTLPSFIRLPNLSLLKVSCSDAYDAFVGLFERLQIPPTVHLKLSSHTYVFSPVFRSNDQLVHIFNMIVSHTRTVGKAMDSLTHFQIAITPTYFTLEAEPNAQPTCCICSIPCGHIKSDSLPVDNAHSKCRHVPLSNVHVLRLSLHQYMPDDSALLQGYRTHGRDIHKWRSILCLMPEIRSLKVSHDAIPGVLRALTPNASTGDVSNPPVYAKLTELIIGHSVIRCLDGIDSDTDDLQLRSVALGTLETFLSKRKEAGLELDVLNFSCCKCVGGSVKSLKRYVKRLTWEDFDLTDT</sequence>
<dbReference type="Proteomes" id="UP000030671">
    <property type="component" value="Unassembled WGS sequence"/>
</dbReference>
<reference evidence="5 6" key="1">
    <citation type="journal article" date="2012" name="New Phytol.">
        <title>Insight into trade-off between wood decay and parasitism from the genome of a fungal forest pathogen.</title>
        <authorList>
            <person name="Olson A."/>
            <person name="Aerts A."/>
            <person name="Asiegbu F."/>
            <person name="Belbahri L."/>
            <person name="Bouzid O."/>
            <person name="Broberg A."/>
            <person name="Canback B."/>
            <person name="Coutinho P.M."/>
            <person name="Cullen D."/>
            <person name="Dalman K."/>
            <person name="Deflorio G."/>
            <person name="van Diepen L.T."/>
            <person name="Dunand C."/>
            <person name="Duplessis S."/>
            <person name="Durling M."/>
            <person name="Gonthier P."/>
            <person name="Grimwood J."/>
            <person name="Fossdal C.G."/>
            <person name="Hansson D."/>
            <person name="Henrissat B."/>
            <person name="Hietala A."/>
            <person name="Himmelstrand K."/>
            <person name="Hoffmeister D."/>
            <person name="Hogberg N."/>
            <person name="James T.Y."/>
            <person name="Karlsson M."/>
            <person name="Kohler A."/>
            <person name="Kues U."/>
            <person name="Lee Y.H."/>
            <person name="Lin Y.C."/>
            <person name="Lind M."/>
            <person name="Lindquist E."/>
            <person name="Lombard V."/>
            <person name="Lucas S."/>
            <person name="Lunden K."/>
            <person name="Morin E."/>
            <person name="Murat C."/>
            <person name="Park J."/>
            <person name="Raffaello T."/>
            <person name="Rouze P."/>
            <person name="Salamov A."/>
            <person name="Schmutz J."/>
            <person name="Solheim H."/>
            <person name="Stahlberg J."/>
            <person name="Velez H."/>
            <person name="de Vries R.P."/>
            <person name="Wiebenga A."/>
            <person name="Woodward S."/>
            <person name="Yakovlev I."/>
            <person name="Garbelotto M."/>
            <person name="Martin F."/>
            <person name="Grigoriev I.V."/>
            <person name="Stenlid J."/>
        </authorList>
    </citation>
    <scope>NUCLEOTIDE SEQUENCE [LARGE SCALE GENOMIC DNA]</scope>
    <source>
        <strain evidence="5 6">TC 32-1</strain>
    </source>
</reference>
<dbReference type="InterPro" id="IPR027417">
    <property type="entry name" value="P-loop_NTPase"/>
</dbReference>
<feature type="compositionally biased region" description="Low complexity" evidence="3">
    <location>
        <begin position="108"/>
        <end position="125"/>
    </location>
</feature>
<dbReference type="GO" id="GO:0003677">
    <property type="term" value="F:DNA binding"/>
    <property type="evidence" value="ECO:0007669"/>
    <property type="project" value="InterPro"/>
</dbReference>
<dbReference type="SMART" id="SM00382">
    <property type="entry name" value="AAA"/>
    <property type="match status" value="1"/>
</dbReference>
<keyword evidence="2" id="KW-0235">DNA replication</keyword>
<dbReference type="SUPFAM" id="SSF48019">
    <property type="entry name" value="post-AAA+ oligomerization domain-like"/>
    <property type="match status" value="1"/>
</dbReference>
<feature type="region of interest" description="Disordered" evidence="3">
    <location>
        <begin position="963"/>
        <end position="1007"/>
    </location>
</feature>
<protein>
    <recommendedName>
        <fullName evidence="4">BRCT domain-containing protein</fullName>
    </recommendedName>
</protein>
<dbReference type="HOGENOM" id="CLU_241637_0_0_1"/>
<dbReference type="InterPro" id="IPR013725">
    <property type="entry name" value="DNA_replication_fac_RFC1_C"/>
</dbReference>
<dbReference type="RefSeq" id="XP_009544408.1">
    <property type="nucleotide sequence ID" value="XM_009546113.1"/>
</dbReference>
<dbReference type="GO" id="GO:0005634">
    <property type="term" value="C:nucleus"/>
    <property type="evidence" value="ECO:0007669"/>
    <property type="project" value="TreeGrafter"/>
</dbReference>
<dbReference type="CDD" id="cd00009">
    <property type="entry name" value="AAA"/>
    <property type="match status" value="1"/>
</dbReference>
<dbReference type="GO" id="GO:0016887">
    <property type="term" value="F:ATP hydrolysis activity"/>
    <property type="evidence" value="ECO:0007669"/>
    <property type="project" value="InterPro"/>
</dbReference>
<feature type="compositionally biased region" description="Basic residues" evidence="3">
    <location>
        <begin position="990"/>
        <end position="1006"/>
    </location>
</feature>
<dbReference type="PANTHER" id="PTHR23389:SF6">
    <property type="entry name" value="REPLICATION FACTOR C SUBUNIT 1"/>
    <property type="match status" value="1"/>
</dbReference>
<dbReference type="GO" id="GO:0003689">
    <property type="term" value="F:DNA clamp loader activity"/>
    <property type="evidence" value="ECO:0007669"/>
    <property type="project" value="InterPro"/>
</dbReference>
<dbReference type="InterPro" id="IPR003593">
    <property type="entry name" value="AAA+_ATPase"/>
</dbReference>
<proteinExistence type="inferred from homology"/>
<dbReference type="SMART" id="SM00292">
    <property type="entry name" value="BRCT"/>
    <property type="match status" value="1"/>
</dbReference>
<dbReference type="PANTHER" id="PTHR23389">
    <property type="entry name" value="CHROMOSOME TRANSMISSION FIDELITY FACTOR 18"/>
    <property type="match status" value="1"/>
</dbReference>
<dbReference type="KEGG" id="hir:HETIRDRAFT_473506"/>
<feature type="compositionally biased region" description="Basic and acidic residues" evidence="3">
    <location>
        <begin position="190"/>
        <end position="217"/>
    </location>
</feature>
<evidence type="ECO:0000256" key="2">
    <source>
        <dbReference type="ARBA" id="ARBA00022705"/>
    </source>
</evidence>
<dbReference type="Gene3D" id="3.40.50.300">
    <property type="entry name" value="P-loop containing nucleotide triphosphate hydrolases"/>
    <property type="match status" value="1"/>
</dbReference>
<feature type="region of interest" description="Disordered" evidence="3">
    <location>
        <begin position="1"/>
        <end position="220"/>
    </location>
</feature>
<gene>
    <name evidence="5" type="ORF">HETIRDRAFT_473506</name>
</gene>
<dbReference type="InterPro" id="IPR036420">
    <property type="entry name" value="BRCT_dom_sf"/>
</dbReference>
<dbReference type="Pfam" id="PF25361">
    <property type="entry name" value="AAA_lid_RFC1"/>
    <property type="match status" value="1"/>
</dbReference>
<evidence type="ECO:0000313" key="6">
    <source>
        <dbReference type="Proteomes" id="UP000030671"/>
    </source>
</evidence>
<accession>W4KGF2</accession>
<dbReference type="STRING" id="747525.W4KGF2"/>
<dbReference type="EMBL" id="KI925456">
    <property type="protein sequence ID" value="ETW84779.1"/>
    <property type="molecule type" value="Genomic_DNA"/>
</dbReference>
<dbReference type="GO" id="GO:0006271">
    <property type="term" value="P:DNA strand elongation involved in DNA replication"/>
    <property type="evidence" value="ECO:0007669"/>
    <property type="project" value="UniProtKB-ARBA"/>
</dbReference>
<dbReference type="Gene3D" id="3.40.50.10190">
    <property type="entry name" value="BRCT domain"/>
    <property type="match status" value="1"/>
</dbReference>
<dbReference type="GO" id="GO:0005524">
    <property type="term" value="F:ATP binding"/>
    <property type="evidence" value="ECO:0007669"/>
    <property type="project" value="InterPro"/>
</dbReference>
<dbReference type="Pfam" id="PF00004">
    <property type="entry name" value="AAA"/>
    <property type="match status" value="1"/>
</dbReference>
<dbReference type="OrthoDB" id="446168at2759"/>
<dbReference type="InterPro" id="IPR008921">
    <property type="entry name" value="DNA_pol3_clamp-load_cplx_C"/>
</dbReference>
<dbReference type="Gene3D" id="1.20.272.10">
    <property type="match status" value="1"/>
</dbReference>
<dbReference type="SUPFAM" id="SSF52540">
    <property type="entry name" value="P-loop containing nucleoside triphosphate hydrolases"/>
    <property type="match status" value="1"/>
</dbReference>
<dbReference type="GO" id="GO:0005663">
    <property type="term" value="C:DNA replication factor C complex"/>
    <property type="evidence" value="ECO:0007669"/>
    <property type="project" value="InterPro"/>
</dbReference>
<evidence type="ECO:0000313" key="5">
    <source>
        <dbReference type="EMBL" id="ETW84779.1"/>
    </source>
</evidence>
<evidence type="ECO:0000259" key="4">
    <source>
        <dbReference type="PROSITE" id="PS50172"/>
    </source>
</evidence>
<organism evidence="5 6">
    <name type="scientific">Heterobasidion irregulare (strain TC 32-1)</name>
    <dbReference type="NCBI Taxonomy" id="747525"/>
    <lineage>
        <taxon>Eukaryota</taxon>
        <taxon>Fungi</taxon>
        <taxon>Dikarya</taxon>
        <taxon>Basidiomycota</taxon>
        <taxon>Agaricomycotina</taxon>
        <taxon>Agaricomycetes</taxon>
        <taxon>Russulales</taxon>
        <taxon>Bondarzewiaceae</taxon>
        <taxon>Heterobasidion</taxon>
        <taxon>Heterobasidion annosum species complex</taxon>
    </lineage>
</organism>
<dbReference type="InterPro" id="IPR001357">
    <property type="entry name" value="BRCT_dom"/>
</dbReference>
<dbReference type="SUPFAM" id="SSF52113">
    <property type="entry name" value="BRCT domain"/>
    <property type="match status" value="1"/>
</dbReference>
<keyword evidence="6" id="KW-1185">Reference proteome</keyword>
<dbReference type="InParanoid" id="W4KGF2"/>
<dbReference type="GeneID" id="20677520"/>
<feature type="compositionally biased region" description="Low complexity" evidence="3">
    <location>
        <begin position="30"/>
        <end position="43"/>
    </location>
</feature>